<dbReference type="SUPFAM" id="SSF53756">
    <property type="entry name" value="UDP-Glycosyltransferase/glycogen phosphorylase"/>
    <property type="match status" value="1"/>
</dbReference>
<name>A0A857GMC1_9GAMM</name>
<gene>
    <name evidence="6" type="ORF">CTT34_12250</name>
</gene>
<keyword evidence="4" id="KW-1133">Transmembrane helix</keyword>
<evidence type="ECO:0000256" key="4">
    <source>
        <dbReference type="ARBA" id="ARBA00022989"/>
    </source>
</evidence>
<evidence type="ECO:0000313" key="7">
    <source>
        <dbReference type="Proteomes" id="UP000463949"/>
    </source>
</evidence>
<dbReference type="Pfam" id="PF08660">
    <property type="entry name" value="Alg14"/>
    <property type="match status" value="1"/>
</dbReference>
<comment type="subcellular location">
    <subcellularLocation>
        <location evidence="1">Endoplasmic reticulum membrane</location>
        <topology evidence="1">Single-pass membrane protein</topology>
    </subcellularLocation>
</comment>
<accession>A0A857GMC1</accession>
<dbReference type="Gene3D" id="3.40.50.2000">
    <property type="entry name" value="Glycogen Phosphorylase B"/>
    <property type="match status" value="1"/>
</dbReference>
<evidence type="ECO:0000256" key="3">
    <source>
        <dbReference type="ARBA" id="ARBA00022824"/>
    </source>
</evidence>
<proteinExistence type="predicted"/>
<dbReference type="RefSeq" id="WP_159342684.1">
    <property type="nucleotide sequence ID" value="NZ_CP024621.1"/>
</dbReference>
<keyword evidence="2" id="KW-0812">Transmembrane</keyword>
<evidence type="ECO:0000256" key="5">
    <source>
        <dbReference type="ARBA" id="ARBA00023136"/>
    </source>
</evidence>
<dbReference type="PANTHER" id="PTHR12154:SF4">
    <property type="entry name" value="UDP-N-ACETYLGLUCOSAMINE TRANSFERASE SUBUNIT ALG14 HOMOLOG"/>
    <property type="match status" value="1"/>
</dbReference>
<organism evidence="6 7">
    <name type="scientific">Vreelandella aquamarina</name>
    <dbReference type="NCBI Taxonomy" id="77097"/>
    <lineage>
        <taxon>Bacteria</taxon>
        <taxon>Pseudomonadati</taxon>
        <taxon>Pseudomonadota</taxon>
        <taxon>Gammaproteobacteria</taxon>
        <taxon>Oceanospirillales</taxon>
        <taxon>Halomonadaceae</taxon>
        <taxon>Vreelandella</taxon>
    </lineage>
</organism>
<keyword evidence="3" id="KW-0256">Endoplasmic reticulum</keyword>
<evidence type="ECO:0000256" key="1">
    <source>
        <dbReference type="ARBA" id="ARBA00004389"/>
    </source>
</evidence>
<dbReference type="KEGG" id="hmd:CTT34_12250"/>
<sequence length="153" mass="16979">MNILLVGSFGGHFIQLKRLYAQLAQETEQHDVAFSFASTEPGLVVEDTPAHCCPNIHRGSGIKALCSALWQSVRVLRAAKPDVVISTGALPGLLLCFLAKVMGKQVIWVDSMANYQQLSFSGKIARFFCDVCLTQWEHLAAKDKRVRYWGKVL</sequence>
<dbReference type="EMBL" id="CP024621">
    <property type="protein sequence ID" value="QHD50402.1"/>
    <property type="molecule type" value="Genomic_DNA"/>
</dbReference>
<dbReference type="PANTHER" id="PTHR12154">
    <property type="entry name" value="GLYCOSYL TRANSFERASE-RELATED"/>
    <property type="match status" value="1"/>
</dbReference>
<evidence type="ECO:0000313" key="6">
    <source>
        <dbReference type="EMBL" id="QHD50402.1"/>
    </source>
</evidence>
<dbReference type="GO" id="GO:0006488">
    <property type="term" value="P:dolichol-linked oligosaccharide biosynthetic process"/>
    <property type="evidence" value="ECO:0007669"/>
    <property type="project" value="InterPro"/>
</dbReference>
<keyword evidence="5" id="KW-0472">Membrane</keyword>
<protein>
    <submittedName>
        <fullName evidence="6">Oligosaccharide biosynthesis protein Alg14</fullName>
    </submittedName>
</protein>
<dbReference type="AlphaFoldDB" id="A0A857GMC1"/>
<reference evidence="6 7" key="1">
    <citation type="submission" date="2017-10" db="EMBL/GenBank/DDBJ databases">
        <title>Coral associated bacteria.</title>
        <authorList>
            <person name="Wang X."/>
        </authorList>
    </citation>
    <scope>NUCLEOTIDE SEQUENCE [LARGE SCALE GENOMIC DNA]</scope>
    <source>
        <strain evidence="6 7">SCSIO 43005</strain>
    </source>
</reference>
<dbReference type="Proteomes" id="UP000463949">
    <property type="component" value="Chromosome"/>
</dbReference>
<evidence type="ECO:0000256" key="2">
    <source>
        <dbReference type="ARBA" id="ARBA00022692"/>
    </source>
</evidence>
<dbReference type="GO" id="GO:0004577">
    <property type="term" value="F:N-acetylglucosaminyldiphosphodolichol N-acetylglucosaminyltransferase activity"/>
    <property type="evidence" value="ECO:0007669"/>
    <property type="project" value="TreeGrafter"/>
</dbReference>
<dbReference type="InterPro" id="IPR013969">
    <property type="entry name" value="Oligosacch_biosynth_Alg14"/>
</dbReference>
<dbReference type="OrthoDB" id="555447at2"/>